<dbReference type="InterPro" id="IPR011761">
    <property type="entry name" value="ATP-grasp"/>
</dbReference>
<dbReference type="Gene3D" id="3.30.470.20">
    <property type="entry name" value="ATP-grasp fold, B domain"/>
    <property type="match status" value="1"/>
</dbReference>
<comment type="similarity">
    <text evidence="1">Belongs to the D-alanine--D-alanine ligase family.</text>
</comment>
<dbReference type="SUPFAM" id="SSF56059">
    <property type="entry name" value="Glutathione synthetase ATP-binding domain-like"/>
    <property type="match status" value="1"/>
</dbReference>
<evidence type="ECO:0000256" key="1">
    <source>
        <dbReference type="ARBA" id="ARBA00010871"/>
    </source>
</evidence>
<evidence type="ECO:0000256" key="2">
    <source>
        <dbReference type="ARBA" id="ARBA00022598"/>
    </source>
</evidence>
<gene>
    <name evidence="4" type="primary">ddl_31</name>
    <name evidence="4" type="ORF">SDC9_95453</name>
</gene>
<dbReference type="EMBL" id="VSSQ01012225">
    <property type="protein sequence ID" value="MPM48726.1"/>
    <property type="molecule type" value="Genomic_DNA"/>
</dbReference>
<dbReference type="InterPro" id="IPR011095">
    <property type="entry name" value="Dala_Dala_lig_C"/>
</dbReference>
<organism evidence="4">
    <name type="scientific">bioreactor metagenome</name>
    <dbReference type="NCBI Taxonomy" id="1076179"/>
    <lineage>
        <taxon>unclassified sequences</taxon>
        <taxon>metagenomes</taxon>
        <taxon>ecological metagenomes</taxon>
    </lineage>
</organism>
<feature type="domain" description="ATP-grasp" evidence="3">
    <location>
        <begin position="99"/>
        <end position="164"/>
    </location>
</feature>
<dbReference type="PROSITE" id="PS50975">
    <property type="entry name" value="ATP_GRASP"/>
    <property type="match status" value="1"/>
</dbReference>
<dbReference type="GO" id="GO:0008716">
    <property type="term" value="F:D-alanine-D-alanine ligase activity"/>
    <property type="evidence" value="ECO:0007669"/>
    <property type="project" value="UniProtKB-EC"/>
</dbReference>
<comment type="caution">
    <text evidence="4">The sequence shown here is derived from an EMBL/GenBank/DDBJ whole genome shotgun (WGS) entry which is preliminary data.</text>
</comment>
<reference evidence="4" key="1">
    <citation type="submission" date="2019-08" db="EMBL/GenBank/DDBJ databases">
        <authorList>
            <person name="Kucharzyk K."/>
            <person name="Murdoch R.W."/>
            <person name="Higgins S."/>
            <person name="Loffler F."/>
        </authorList>
    </citation>
    <scope>NUCLEOTIDE SEQUENCE</scope>
</reference>
<dbReference type="GO" id="GO:0005524">
    <property type="term" value="F:ATP binding"/>
    <property type="evidence" value="ECO:0007669"/>
    <property type="project" value="InterPro"/>
</dbReference>
<accession>A0A645A730</accession>
<dbReference type="PANTHER" id="PTHR23132">
    <property type="entry name" value="D-ALANINE--D-ALANINE LIGASE"/>
    <property type="match status" value="1"/>
</dbReference>
<dbReference type="EC" id="6.3.2.4" evidence="4"/>
<dbReference type="GO" id="GO:0046872">
    <property type="term" value="F:metal ion binding"/>
    <property type="evidence" value="ECO:0007669"/>
    <property type="project" value="InterPro"/>
</dbReference>
<sequence length="168" mass="19956">MLVHSQVELQERMKSIEEKTSLDLFAEHFIEGREFNVCIFGPKDNPTVLPPYEWVFEGFEQRHKEKIINYDAKWTENTFEYEHVKESYDFVDTDANLVEELQKMALQCWEICGLNGLGRIDFRVDRWGTVWVLEVNANPSFYGFHNIARKWGLNFKDILLAMLEVRDE</sequence>
<protein>
    <submittedName>
        <fullName evidence="4">D-alanine--D-alanine ligase</fullName>
        <ecNumber evidence="4">6.3.2.4</ecNumber>
    </submittedName>
</protein>
<evidence type="ECO:0000313" key="4">
    <source>
        <dbReference type="EMBL" id="MPM48726.1"/>
    </source>
</evidence>
<name>A0A645A730_9ZZZZ</name>
<dbReference type="Pfam" id="PF07478">
    <property type="entry name" value="Dala_Dala_lig_C"/>
    <property type="match status" value="1"/>
</dbReference>
<evidence type="ECO:0000259" key="3">
    <source>
        <dbReference type="PROSITE" id="PS50975"/>
    </source>
</evidence>
<keyword evidence="2 4" id="KW-0436">Ligase</keyword>
<dbReference type="AlphaFoldDB" id="A0A645A730"/>
<proteinExistence type="inferred from homology"/>
<dbReference type="PANTHER" id="PTHR23132:SF23">
    <property type="entry name" value="D-ALANINE--D-ALANINE LIGASE B"/>
    <property type="match status" value="1"/>
</dbReference>